<reference evidence="1" key="1">
    <citation type="submission" date="2021-01" db="EMBL/GenBank/DDBJ databases">
        <title>Description of Breznakiella homolactica.</title>
        <authorList>
            <person name="Song Y."/>
            <person name="Brune A."/>
        </authorList>
    </citation>
    <scope>NUCLEOTIDE SEQUENCE</scope>
    <source>
        <strain evidence="1">RmG30</strain>
    </source>
</reference>
<organism evidence="1 2">
    <name type="scientific">Breznakiella homolactica</name>
    <dbReference type="NCBI Taxonomy" id="2798577"/>
    <lineage>
        <taxon>Bacteria</taxon>
        <taxon>Pseudomonadati</taxon>
        <taxon>Spirochaetota</taxon>
        <taxon>Spirochaetia</taxon>
        <taxon>Spirochaetales</taxon>
        <taxon>Breznakiellaceae</taxon>
        <taxon>Breznakiella</taxon>
    </lineage>
</organism>
<dbReference type="InterPro" id="IPR023214">
    <property type="entry name" value="HAD_sf"/>
</dbReference>
<sequence length="262" mass="28462">MKKNLTHIRSKKAFIIDMDGVIYHGNQLLKGAAEFVEWLNRNEKSYLFLTNSSERSPLELSQKLARLGIMVDPIHFYTSALATAAFLATQNPGGSVYVIGEPGLIQALYDAGFTMNNVNPDYVVVGEGRGYGLESLETAVSLVRKGARLIGTNSDINGPSEKGIVPACGALVAPIELAAETKAYFVGKPNPLMMRHALKRLNVKLEDTAIIGDRMDTDIQAGVESEIETVLVLSGVTAPGDISRFPYQPKHVLEGVFEIPED</sequence>
<dbReference type="SFLD" id="SFLDS00003">
    <property type="entry name" value="Haloacid_Dehalogenase"/>
    <property type="match status" value="1"/>
</dbReference>
<accession>A0A7T7XMJ0</accession>
<dbReference type="AlphaFoldDB" id="A0A7T7XMJ0"/>
<evidence type="ECO:0000313" key="2">
    <source>
        <dbReference type="Proteomes" id="UP000595917"/>
    </source>
</evidence>
<name>A0A7T7XMJ0_9SPIR</name>
<dbReference type="Proteomes" id="UP000595917">
    <property type="component" value="Chromosome"/>
</dbReference>
<dbReference type="KEGG" id="bhc:JFL75_19580"/>
<dbReference type="Pfam" id="PF13242">
    <property type="entry name" value="Hydrolase_like"/>
    <property type="match status" value="1"/>
</dbReference>
<dbReference type="GO" id="GO:0016791">
    <property type="term" value="F:phosphatase activity"/>
    <property type="evidence" value="ECO:0007669"/>
    <property type="project" value="TreeGrafter"/>
</dbReference>
<gene>
    <name evidence="1" type="ORF">JFL75_19580</name>
</gene>
<dbReference type="RefSeq" id="WP_215626409.1">
    <property type="nucleotide sequence ID" value="NZ_CP067089.2"/>
</dbReference>
<dbReference type="CDD" id="cd07530">
    <property type="entry name" value="HAD_Pase_UmpH-like"/>
    <property type="match status" value="1"/>
</dbReference>
<proteinExistence type="predicted"/>
<dbReference type="NCBIfam" id="TIGR01460">
    <property type="entry name" value="HAD-SF-IIA"/>
    <property type="match status" value="1"/>
</dbReference>
<dbReference type="Gene3D" id="3.40.50.1000">
    <property type="entry name" value="HAD superfamily/HAD-like"/>
    <property type="match status" value="2"/>
</dbReference>
<keyword evidence="1" id="KW-0378">Hydrolase</keyword>
<protein>
    <submittedName>
        <fullName evidence="1">HAD family hydrolase</fullName>
    </submittedName>
</protein>
<dbReference type="InterPro" id="IPR006357">
    <property type="entry name" value="HAD-SF_hydro_IIA"/>
</dbReference>
<dbReference type="PANTHER" id="PTHR19288:SF46">
    <property type="entry name" value="HALOACID DEHALOGENASE-LIKE HYDROLASE DOMAIN-CONTAINING PROTEIN 2"/>
    <property type="match status" value="1"/>
</dbReference>
<dbReference type="InterPro" id="IPR036412">
    <property type="entry name" value="HAD-like_sf"/>
</dbReference>
<dbReference type="GO" id="GO:0005737">
    <property type="term" value="C:cytoplasm"/>
    <property type="evidence" value="ECO:0007669"/>
    <property type="project" value="TreeGrafter"/>
</dbReference>
<evidence type="ECO:0000313" key="1">
    <source>
        <dbReference type="EMBL" id="QQO09104.1"/>
    </source>
</evidence>
<dbReference type="PANTHER" id="PTHR19288">
    <property type="entry name" value="4-NITROPHENYLPHOSPHATASE-RELATED"/>
    <property type="match status" value="1"/>
</dbReference>
<dbReference type="SFLD" id="SFLDG01139">
    <property type="entry name" value="C2.A:_Pyridoxal_Phosphate_Phos"/>
    <property type="match status" value="1"/>
</dbReference>
<keyword evidence="2" id="KW-1185">Reference proteome</keyword>
<dbReference type="EMBL" id="CP067089">
    <property type="protein sequence ID" value="QQO09104.1"/>
    <property type="molecule type" value="Genomic_DNA"/>
</dbReference>
<dbReference type="SUPFAM" id="SSF56784">
    <property type="entry name" value="HAD-like"/>
    <property type="match status" value="1"/>
</dbReference>
<dbReference type="Pfam" id="PF13344">
    <property type="entry name" value="Hydrolase_6"/>
    <property type="match status" value="1"/>
</dbReference>